<gene>
    <name evidence="2" type="ORF">FO442_09835</name>
</gene>
<keyword evidence="1" id="KW-1133">Transmembrane helix</keyword>
<feature type="transmembrane region" description="Helical" evidence="1">
    <location>
        <begin position="21"/>
        <end position="39"/>
    </location>
</feature>
<comment type="caution">
    <text evidence="2">The sequence shown here is derived from an EMBL/GenBank/DDBJ whole genome shotgun (WGS) entry which is preliminary data.</text>
</comment>
<accession>A0A556MYI4</accession>
<protein>
    <submittedName>
        <fullName evidence="2">Uncharacterized protein</fullName>
    </submittedName>
</protein>
<proteinExistence type="predicted"/>
<dbReference type="Proteomes" id="UP000316008">
    <property type="component" value="Unassembled WGS sequence"/>
</dbReference>
<dbReference type="AlphaFoldDB" id="A0A556MYI4"/>
<evidence type="ECO:0000313" key="3">
    <source>
        <dbReference type="Proteomes" id="UP000316008"/>
    </source>
</evidence>
<evidence type="ECO:0000256" key="1">
    <source>
        <dbReference type="SAM" id="Phobius"/>
    </source>
</evidence>
<feature type="transmembrane region" description="Helical" evidence="1">
    <location>
        <begin position="45"/>
        <end position="67"/>
    </location>
</feature>
<dbReference type="OrthoDB" id="9844168at2"/>
<keyword evidence="1" id="KW-0812">Transmembrane</keyword>
<organism evidence="2 3">
    <name type="scientific">Fluviicola chungangensis</name>
    <dbReference type="NCBI Taxonomy" id="2597671"/>
    <lineage>
        <taxon>Bacteria</taxon>
        <taxon>Pseudomonadati</taxon>
        <taxon>Bacteroidota</taxon>
        <taxon>Flavobacteriia</taxon>
        <taxon>Flavobacteriales</taxon>
        <taxon>Crocinitomicaceae</taxon>
        <taxon>Fluviicola</taxon>
    </lineage>
</organism>
<dbReference type="EMBL" id="VLPL01000004">
    <property type="protein sequence ID" value="TSJ44888.1"/>
    <property type="molecule type" value="Genomic_DNA"/>
</dbReference>
<sequence length="172" mass="20720">MEHSNDTRTNERVWNNLFISIYYCLCFSIIPVGLIVAFINNPRLIYALPVGLVLFWLLYELFMLAYIRITFQDGVLIFERPLGKYGLLFRKRTRRMTILPDDWSEVYSHSYKGGYSFYFRKDRTAAYFVSFDGMGSFKKELRAYFPGRKKETLDFPRHLKRKMRREMPERVF</sequence>
<dbReference type="RefSeq" id="WP_144333001.1">
    <property type="nucleotide sequence ID" value="NZ_VLPL01000004.1"/>
</dbReference>
<keyword evidence="1" id="KW-0472">Membrane</keyword>
<name>A0A556MYI4_9FLAO</name>
<keyword evidence="3" id="KW-1185">Reference proteome</keyword>
<evidence type="ECO:0000313" key="2">
    <source>
        <dbReference type="EMBL" id="TSJ44888.1"/>
    </source>
</evidence>
<reference evidence="2 3" key="1">
    <citation type="submission" date="2019-07" db="EMBL/GenBank/DDBJ databases">
        <authorList>
            <person name="Huq M.A."/>
        </authorList>
    </citation>
    <scope>NUCLEOTIDE SEQUENCE [LARGE SCALE GENOMIC DNA]</scope>
    <source>
        <strain evidence="2 3">MAH-3</strain>
    </source>
</reference>